<dbReference type="AlphaFoldDB" id="A0A1B1KHT4"/>
<geneLocation type="plasmid" evidence="2">
    <name>pr1cp1</name>
</geneLocation>
<keyword evidence="1" id="KW-0614">Plasmid</keyword>
<dbReference type="Proteomes" id="UP000186108">
    <property type="component" value="Plasmid pR1CP1"/>
</dbReference>
<name>A0A1B1KHT4_RHOOP</name>
<dbReference type="EMBL" id="CP009112">
    <property type="protein sequence ID" value="ANS32169.1"/>
    <property type="molecule type" value="Genomic_DNA"/>
</dbReference>
<proteinExistence type="predicted"/>
<dbReference type="RefSeq" id="WP_065493631.1">
    <property type="nucleotide sequence ID" value="NZ_CP009112.1"/>
</dbReference>
<evidence type="ECO:0000313" key="1">
    <source>
        <dbReference type="EMBL" id="ANS32169.1"/>
    </source>
</evidence>
<gene>
    <name evidence="1" type="ORF">R1CP_37850</name>
</gene>
<evidence type="ECO:0000313" key="2">
    <source>
        <dbReference type="Proteomes" id="UP000186108"/>
    </source>
</evidence>
<sequence length="114" mass="12362">MSRRISQSITPTTDDVTVLREPFAAKGANDPVIAELRRVLKAAVPTWLAKLTEEQELTSGRLEEIKAAVAMRRQIIEALPDGKARSDALDALTKAEKTVADMDTELASVGAFGR</sequence>
<accession>A0A1B1KHT4</accession>
<dbReference type="PATRIC" id="fig|37919.13.peg.7975"/>
<protein>
    <submittedName>
        <fullName evidence="1">Uncharacterized protein</fullName>
    </submittedName>
</protein>
<organism evidence="1 2">
    <name type="scientific">Rhodococcus opacus</name>
    <name type="common">Nocardia opaca</name>
    <dbReference type="NCBI Taxonomy" id="37919"/>
    <lineage>
        <taxon>Bacteria</taxon>
        <taxon>Bacillati</taxon>
        <taxon>Actinomycetota</taxon>
        <taxon>Actinomycetes</taxon>
        <taxon>Mycobacteriales</taxon>
        <taxon>Nocardiaceae</taxon>
        <taxon>Rhodococcus</taxon>
    </lineage>
</organism>
<reference evidence="1 2" key="1">
    <citation type="submission" date="2014-07" db="EMBL/GenBank/DDBJ databases">
        <authorList>
            <person name="Zhang J.E."/>
            <person name="Yang H."/>
            <person name="Guo J."/>
            <person name="Deng Z."/>
            <person name="Luo H."/>
            <person name="Luo M."/>
            <person name="Zhao B."/>
        </authorList>
    </citation>
    <scope>NUCLEOTIDE SEQUENCE [LARGE SCALE GENOMIC DNA]</scope>
    <source>
        <strain evidence="1 2">1CP</strain>
        <plasmid evidence="2">Plasmid pr1cp1</plasmid>
    </source>
</reference>